<dbReference type="EMBL" id="UOFM01000536">
    <property type="protein sequence ID" value="VAW83367.1"/>
    <property type="molecule type" value="Genomic_DNA"/>
</dbReference>
<dbReference type="SMART" id="SM00138">
    <property type="entry name" value="MeTrc"/>
    <property type="match status" value="1"/>
</dbReference>
<dbReference type="PANTHER" id="PTHR24422:SF21">
    <property type="entry name" value="CHEMOTAXIS PROTEIN METHYLTRANSFERASE 1"/>
    <property type="match status" value="1"/>
</dbReference>
<dbReference type="InterPro" id="IPR026024">
    <property type="entry name" value="Chemotaxis_MeTrfase_CheR"/>
</dbReference>
<feature type="domain" description="CheR-type methyltransferase" evidence="6">
    <location>
        <begin position="1"/>
        <end position="280"/>
    </location>
</feature>
<dbReference type="Pfam" id="PF01739">
    <property type="entry name" value="CheR"/>
    <property type="match status" value="1"/>
</dbReference>
<dbReference type="Pfam" id="PF03705">
    <property type="entry name" value="CheR_N"/>
    <property type="match status" value="1"/>
</dbReference>
<evidence type="ECO:0000259" key="6">
    <source>
        <dbReference type="PROSITE" id="PS50123"/>
    </source>
</evidence>
<name>A0A3B0Z7D3_9ZZZZ</name>
<dbReference type="AlphaFoldDB" id="A0A3B0Z7D3"/>
<proteinExistence type="predicted"/>
<dbReference type="SUPFAM" id="SSF47757">
    <property type="entry name" value="Chemotaxis receptor methyltransferase CheR, N-terminal domain"/>
    <property type="match status" value="1"/>
</dbReference>
<dbReference type="EC" id="2.1.1.80" evidence="2"/>
<dbReference type="PIRSF" id="PIRSF000410">
    <property type="entry name" value="CheR"/>
    <property type="match status" value="1"/>
</dbReference>
<evidence type="ECO:0000313" key="7">
    <source>
        <dbReference type="EMBL" id="VAW83367.1"/>
    </source>
</evidence>
<dbReference type="Gene3D" id="1.10.155.10">
    <property type="entry name" value="Chemotaxis receptor methyltransferase CheR, N-terminal domain"/>
    <property type="match status" value="1"/>
</dbReference>
<dbReference type="Gene3D" id="3.40.50.150">
    <property type="entry name" value="Vaccinia Virus protein VP39"/>
    <property type="match status" value="1"/>
</dbReference>
<evidence type="ECO:0000256" key="5">
    <source>
        <dbReference type="ARBA" id="ARBA00022691"/>
    </source>
</evidence>
<comment type="catalytic activity">
    <reaction evidence="1">
        <text>L-glutamyl-[protein] + S-adenosyl-L-methionine = [protein]-L-glutamate 5-O-methyl ester + S-adenosyl-L-homocysteine</text>
        <dbReference type="Rhea" id="RHEA:24452"/>
        <dbReference type="Rhea" id="RHEA-COMP:10208"/>
        <dbReference type="Rhea" id="RHEA-COMP:10311"/>
        <dbReference type="ChEBI" id="CHEBI:29973"/>
        <dbReference type="ChEBI" id="CHEBI:57856"/>
        <dbReference type="ChEBI" id="CHEBI:59789"/>
        <dbReference type="ChEBI" id="CHEBI:82795"/>
        <dbReference type="EC" id="2.1.1.80"/>
    </reaction>
</comment>
<dbReference type="InterPro" id="IPR050903">
    <property type="entry name" value="Bact_Chemotaxis_MeTrfase"/>
</dbReference>
<dbReference type="PRINTS" id="PR00996">
    <property type="entry name" value="CHERMTFRASE"/>
</dbReference>
<evidence type="ECO:0000256" key="3">
    <source>
        <dbReference type="ARBA" id="ARBA00022603"/>
    </source>
</evidence>
<dbReference type="GO" id="GO:0032259">
    <property type="term" value="P:methylation"/>
    <property type="evidence" value="ECO:0007669"/>
    <property type="project" value="UniProtKB-KW"/>
</dbReference>
<evidence type="ECO:0000256" key="1">
    <source>
        <dbReference type="ARBA" id="ARBA00001541"/>
    </source>
</evidence>
<dbReference type="PROSITE" id="PS50123">
    <property type="entry name" value="CHER"/>
    <property type="match status" value="1"/>
</dbReference>
<sequence>MALSSIKSDEYEEFRRFLEEACGILLGENKHYLVQSRLGKLVRENVDGGLGELVKKLRTERQGGALRERVIEAMTTNETFWFRDKHPFEILEETVFPALSKQRSRNVRIWSAACSTGQEPYTISMVTHQYLSRNPGALSDVQIVATDISTSVLEEAKAAYYDAMQLARGLPADMKQRYFERDTSHWEERWKVRKEICQRVRFTLANLQSSYSVLGKFEIIFCRNVLIYFSGDSKKDIISRMAAALNPGGYLFLGASESISQYSDAFDMVRCPRGTVYQKK</sequence>
<dbReference type="InterPro" id="IPR022642">
    <property type="entry name" value="CheR_C"/>
</dbReference>
<keyword evidence="3 7" id="KW-0489">Methyltransferase</keyword>
<organism evidence="7">
    <name type="scientific">hydrothermal vent metagenome</name>
    <dbReference type="NCBI Taxonomy" id="652676"/>
    <lineage>
        <taxon>unclassified sequences</taxon>
        <taxon>metagenomes</taxon>
        <taxon>ecological metagenomes</taxon>
    </lineage>
</organism>
<dbReference type="InterPro" id="IPR036804">
    <property type="entry name" value="CheR_N_sf"/>
</dbReference>
<keyword evidence="4 7" id="KW-0808">Transferase</keyword>
<protein>
    <recommendedName>
        <fullName evidence="2">protein-glutamate O-methyltransferase</fullName>
        <ecNumber evidence="2">2.1.1.80</ecNumber>
    </recommendedName>
</protein>
<dbReference type="PANTHER" id="PTHR24422">
    <property type="entry name" value="CHEMOTAXIS PROTEIN METHYLTRANSFERASE"/>
    <property type="match status" value="1"/>
</dbReference>
<keyword evidence="5" id="KW-0949">S-adenosyl-L-methionine</keyword>
<dbReference type="SUPFAM" id="SSF53335">
    <property type="entry name" value="S-adenosyl-L-methionine-dependent methyltransferases"/>
    <property type="match status" value="1"/>
</dbReference>
<dbReference type="InterPro" id="IPR029063">
    <property type="entry name" value="SAM-dependent_MTases_sf"/>
</dbReference>
<accession>A0A3B0Z7D3</accession>
<evidence type="ECO:0000256" key="2">
    <source>
        <dbReference type="ARBA" id="ARBA00012534"/>
    </source>
</evidence>
<gene>
    <name evidence="7" type="ORF">MNBD_GAMMA14-1833</name>
</gene>
<dbReference type="GO" id="GO:0008983">
    <property type="term" value="F:protein-glutamate O-methyltransferase activity"/>
    <property type="evidence" value="ECO:0007669"/>
    <property type="project" value="UniProtKB-EC"/>
</dbReference>
<dbReference type="InterPro" id="IPR022641">
    <property type="entry name" value="CheR_N"/>
</dbReference>
<dbReference type="InterPro" id="IPR000780">
    <property type="entry name" value="CheR_MeTrfase"/>
</dbReference>
<evidence type="ECO:0000256" key="4">
    <source>
        <dbReference type="ARBA" id="ARBA00022679"/>
    </source>
</evidence>
<reference evidence="7" key="1">
    <citation type="submission" date="2018-06" db="EMBL/GenBank/DDBJ databases">
        <authorList>
            <person name="Zhirakovskaya E."/>
        </authorList>
    </citation>
    <scope>NUCLEOTIDE SEQUENCE</scope>
</reference>